<evidence type="ECO:0000256" key="1">
    <source>
        <dbReference type="ARBA" id="ARBA00022553"/>
    </source>
</evidence>
<feature type="domain" description="Response regulatory" evidence="3">
    <location>
        <begin position="6"/>
        <end position="122"/>
    </location>
</feature>
<dbReference type="Proteomes" id="UP000596827">
    <property type="component" value="Unassembled WGS sequence"/>
</dbReference>
<sequence length="129" mass="13510">MTLRPRVVIVDDDETVLRLMARRLAPFYDVLATGDPRKVKGLLQEHQPHAVLCDIDMPGMGGGELAAAIAADPATSAVPVVFMTELATPDEVDDLGGVISGHPAFSKGAETSVVVGVIEKVCGERFAAG</sequence>
<dbReference type="SUPFAM" id="SSF52172">
    <property type="entry name" value="CheY-like"/>
    <property type="match status" value="1"/>
</dbReference>
<dbReference type="GO" id="GO:0000160">
    <property type="term" value="P:phosphorelay signal transduction system"/>
    <property type="evidence" value="ECO:0007669"/>
    <property type="project" value="InterPro"/>
</dbReference>
<dbReference type="InterPro" id="IPR001789">
    <property type="entry name" value="Sig_transdc_resp-reg_receiver"/>
</dbReference>
<comment type="caution">
    <text evidence="4">The sequence shown here is derived from an EMBL/GenBank/DDBJ whole genome shotgun (WGS) entry which is preliminary data.</text>
</comment>
<gene>
    <name evidence="4" type="ORF">H8R02_24595</name>
</gene>
<dbReference type="RefSeq" id="WP_187084159.1">
    <property type="nucleotide sequence ID" value="NZ_JACORU010000012.1"/>
</dbReference>
<organism evidence="4 5">
    <name type="scientific">Ramlibacter albus</name>
    <dbReference type="NCBI Taxonomy" id="2079448"/>
    <lineage>
        <taxon>Bacteria</taxon>
        <taxon>Pseudomonadati</taxon>
        <taxon>Pseudomonadota</taxon>
        <taxon>Betaproteobacteria</taxon>
        <taxon>Burkholderiales</taxon>
        <taxon>Comamonadaceae</taxon>
        <taxon>Ramlibacter</taxon>
    </lineage>
</organism>
<accession>A0A923MBB3</accession>
<dbReference type="Pfam" id="PF00072">
    <property type="entry name" value="Response_reg"/>
    <property type="match status" value="1"/>
</dbReference>
<dbReference type="PROSITE" id="PS50110">
    <property type="entry name" value="RESPONSE_REGULATORY"/>
    <property type="match status" value="1"/>
</dbReference>
<dbReference type="InterPro" id="IPR011006">
    <property type="entry name" value="CheY-like_superfamily"/>
</dbReference>
<evidence type="ECO:0000313" key="5">
    <source>
        <dbReference type="Proteomes" id="UP000596827"/>
    </source>
</evidence>
<dbReference type="EMBL" id="JACORU010000012">
    <property type="protein sequence ID" value="MBC5767667.1"/>
    <property type="molecule type" value="Genomic_DNA"/>
</dbReference>
<dbReference type="PANTHER" id="PTHR44591">
    <property type="entry name" value="STRESS RESPONSE REGULATOR PROTEIN 1"/>
    <property type="match status" value="1"/>
</dbReference>
<dbReference type="SMART" id="SM00448">
    <property type="entry name" value="REC"/>
    <property type="match status" value="1"/>
</dbReference>
<dbReference type="AlphaFoldDB" id="A0A923MBB3"/>
<reference evidence="4" key="1">
    <citation type="submission" date="2020-08" db="EMBL/GenBank/DDBJ databases">
        <title>Ramlibacter sp. GTP1 16S ribosomal RNA gene genome sequencing and assembly.</title>
        <authorList>
            <person name="Kang M."/>
        </authorList>
    </citation>
    <scope>NUCLEOTIDE SEQUENCE</scope>
    <source>
        <strain evidence="4">GTP1</strain>
    </source>
</reference>
<evidence type="ECO:0000256" key="2">
    <source>
        <dbReference type="PROSITE-ProRule" id="PRU00169"/>
    </source>
</evidence>
<evidence type="ECO:0000259" key="3">
    <source>
        <dbReference type="PROSITE" id="PS50110"/>
    </source>
</evidence>
<name>A0A923MBB3_9BURK</name>
<dbReference type="InterPro" id="IPR050595">
    <property type="entry name" value="Bact_response_regulator"/>
</dbReference>
<dbReference type="Gene3D" id="3.40.50.2300">
    <property type="match status" value="1"/>
</dbReference>
<keyword evidence="1 2" id="KW-0597">Phosphoprotein</keyword>
<keyword evidence="5" id="KW-1185">Reference proteome</keyword>
<proteinExistence type="predicted"/>
<dbReference type="PANTHER" id="PTHR44591:SF3">
    <property type="entry name" value="RESPONSE REGULATORY DOMAIN-CONTAINING PROTEIN"/>
    <property type="match status" value="1"/>
</dbReference>
<evidence type="ECO:0000313" key="4">
    <source>
        <dbReference type="EMBL" id="MBC5767667.1"/>
    </source>
</evidence>
<feature type="modified residue" description="4-aspartylphosphate" evidence="2">
    <location>
        <position position="54"/>
    </location>
</feature>
<protein>
    <submittedName>
        <fullName evidence="4">Response regulator</fullName>
    </submittedName>
</protein>